<keyword evidence="2" id="KW-1133">Transmembrane helix</keyword>
<dbReference type="Proteomes" id="UP000651057">
    <property type="component" value="Unassembled WGS sequence"/>
</dbReference>
<dbReference type="Pfam" id="PF13424">
    <property type="entry name" value="TPR_12"/>
    <property type="match status" value="4"/>
</dbReference>
<organism evidence="4 5">
    <name type="scientific">Aquimarina mytili</name>
    <dbReference type="NCBI Taxonomy" id="874423"/>
    <lineage>
        <taxon>Bacteria</taxon>
        <taxon>Pseudomonadati</taxon>
        <taxon>Bacteroidota</taxon>
        <taxon>Flavobacteriia</taxon>
        <taxon>Flavobacteriales</taxon>
        <taxon>Flavobacteriaceae</taxon>
        <taxon>Aquimarina</taxon>
    </lineage>
</organism>
<dbReference type="RefSeq" id="WP_201916115.1">
    <property type="nucleotide sequence ID" value="NZ_BAABAX010000001.1"/>
</dbReference>
<reference evidence="4" key="1">
    <citation type="submission" date="2021-01" db="EMBL/GenBank/DDBJ databases">
        <authorList>
            <person name="Zhong Y.L."/>
        </authorList>
    </citation>
    <scope>NUCLEOTIDE SEQUENCE</scope>
    <source>
        <strain evidence="4">KCTC 23302</strain>
    </source>
</reference>
<feature type="repeat" description="TPR" evidence="1">
    <location>
        <begin position="201"/>
        <end position="234"/>
    </location>
</feature>
<dbReference type="AlphaFoldDB" id="A0A936ZU79"/>
<sequence>MTKRFLPHKILIVLFLTFFCCIINAQISKDTLQAHYNYIKADSLFKEGKYQESISLYQNAAVDFKNKSYWRRYAQALNEVSLLYYRLGDLKKSSENIHQTITLCREKLEKESIEESRALGFKGLIYSSQNHSYKALGLYKKALSILEKKVDSNDIKIASLFANIGVEYDKLGLIDQTQENYEKALKINQYLYDQKKYNELSTVYLNLAILYSGNGLFNKAIPYYNKAIALDKEEYGEKHPYIADSYYNLGLNYSYIGETYLSLQYYNMALEIFRNAYAENSDIIASCYESIATKYIQLGKQDEALKNYNKALDIYSKNYGDQNFNTANIIANIGEAYSIIGDYTKALHYLKKSYKIHQGLFDKDHRNMFLILNQFGLLYKNQQNYTLANEYYTKSLGIAIQNFGEKNQKTAESYINIADVEYLNHNFSTAANNYHKAIIAGTKSFKDSSLSSLPNTDDYINVNTLLNAVYGKAKAIKSLAKKNNSEKELELSLSNFTLCDALIDKTRNSYVSIEDKVLLASTSSKIYKEAIATSLVLHQKTKDDSNLENAFYFSEKNRARLLEEQLRKTKAQQFAEIPEEKLSLIENTRTTLALYKTKLYENSITSEKKDSITASTYSNLVFTLTQKNDSLMKRLELEYPKYHELKYDNSIISISDIQQNLPEKTTILEYFVTDDIIYGFLLSKNDFSVQEIKVSNLDKKILQLHKAITNKDIDAYREIAFTLYQELIQPFSFEKKNQHLIIIPDGMLWQLNFDVLLTEESGPKNPKELPYFLKTQVISYANSANLLFKKKEEPKAIIKECLAFSFSDTTSLATENSTSFAVLRSTDDDLPGTRKEIKAISDIIDGAYFYGKNAIEENFKQNAHQYALLHLALHGELDNENPENSKLYFTQVQDSTQDNYLYNHELYALKIPAELAVLSACNTGTGKISKGEGVMSLGRAFQYAGTRSLVLTNWEVSDETTPELMKNFYTNLKKGMNKAQALQQAKLQYLENADIYTSNPFYWGGFYLIGDTSTIDFQDHKTIYTYLAIAVFVLIFLLGLFYIKAKNKKLKVFDKS</sequence>
<dbReference type="PANTHER" id="PTHR10098:SF108">
    <property type="entry name" value="TETRATRICOPEPTIDE REPEAT PROTEIN 28"/>
    <property type="match status" value="1"/>
</dbReference>
<dbReference type="Gene3D" id="1.25.40.10">
    <property type="entry name" value="Tetratricopeptide repeat domain"/>
    <property type="match status" value="3"/>
</dbReference>
<dbReference type="PANTHER" id="PTHR10098">
    <property type="entry name" value="RAPSYN-RELATED"/>
    <property type="match status" value="1"/>
</dbReference>
<dbReference type="SUPFAM" id="SSF48452">
    <property type="entry name" value="TPR-like"/>
    <property type="match status" value="2"/>
</dbReference>
<evidence type="ECO:0000313" key="4">
    <source>
        <dbReference type="EMBL" id="MBL0682110.1"/>
    </source>
</evidence>
<evidence type="ECO:0000313" key="5">
    <source>
        <dbReference type="Proteomes" id="UP000651057"/>
    </source>
</evidence>
<feature type="transmembrane region" description="Helical" evidence="2">
    <location>
        <begin position="1023"/>
        <end position="1043"/>
    </location>
</feature>
<dbReference type="Pfam" id="PF12770">
    <property type="entry name" value="CHAT"/>
    <property type="match status" value="1"/>
</dbReference>
<protein>
    <submittedName>
        <fullName evidence="4">CHAT domain-containing protein</fullName>
    </submittedName>
</protein>
<evidence type="ECO:0000256" key="1">
    <source>
        <dbReference type="PROSITE-ProRule" id="PRU00339"/>
    </source>
</evidence>
<name>A0A936ZU79_9FLAO</name>
<gene>
    <name evidence="4" type="ORF">JJQ60_01135</name>
</gene>
<keyword evidence="2" id="KW-0472">Membrane</keyword>
<comment type="caution">
    <text evidence="4">The sequence shown here is derived from an EMBL/GenBank/DDBJ whole genome shotgun (WGS) entry which is preliminary data.</text>
</comment>
<dbReference type="SUPFAM" id="SSF81901">
    <property type="entry name" value="HCP-like"/>
    <property type="match status" value="1"/>
</dbReference>
<feature type="repeat" description="TPR" evidence="1">
    <location>
        <begin position="158"/>
        <end position="191"/>
    </location>
</feature>
<accession>A0A936ZU79</accession>
<keyword evidence="1" id="KW-0802">TPR repeat</keyword>
<evidence type="ECO:0000256" key="2">
    <source>
        <dbReference type="SAM" id="Phobius"/>
    </source>
</evidence>
<dbReference type="PROSITE" id="PS50005">
    <property type="entry name" value="TPR"/>
    <property type="match status" value="5"/>
</dbReference>
<feature type="repeat" description="TPR" evidence="1">
    <location>
        <begin position="243"/>
        <end position="276"/>
    </location>
</feature>
<feature type="domain" description="CHAT" evidence="3">
    <location>
        <begin position="719"/>
        <end position="1011"/>
    </location>
</feature>
<keyword evidence="5" id="KW-1185">Reference proteome</keyword>
<feature type="repeat" description="TPR" evidence="1">
    <location>
        <begin position="285"/>
        <end position="318"/>
    </location>
</feature>
<keyword evidence="2" id="KW-0812">Transmembrane</keyword>
<proteinExistence type="predicted"/>
<dbReference type="InterPro" id="IPR011990">
    <property type="entry name" value="TPR-like_helical_dom_sf"/>
</dbReference>
<evidence type="ECO:0000259" key="3">
    <source>
        <dbReference type="Pfam" id="PF12770"/>
    </source>
</evidence>
<dbReference type="InterPro" id="IPR024983">
    <property type="entry name" value="CHAT_dom"/>
</dbReference>
<dbReference type="EMBL" id="JAERQJ010000001">
    <property type="protein sequence ID" value="MBL0682110.1"/>
    <property type="molecule type" value="Genomic_DNA"/>
</dbReference>
<dbReference type="SMART" id="SM00028">
    <property type="entry name" value="TPR"/>
    <property type="match status" value="10"/>
</dbReference>
<dbReference type="Pfam" id="PF13181">
    <property type="entry name" value="TPR_8"/>
    <property type="match status" value="1"/>
</dbReference>
<feature type="repeat" description="TPR" evidence="1">
    <location>
        <begin position="327"/>
        <end position="360"/>
    </location>
</feature>
<dbReference type="InterPro" id="IPR019734">
    <property type="entry name" value="TPR_rpt"/>
</dbReference>